<comment type="caution">
    <text evidence="2">The sequence shown here is derived from an EMBL/GenBank/DDBJ whole genome shotgun (WGS) entry which is preliminary data.</text>
</comment>
<proteinExistence type="predicted"/>
<sequence>MIPAALGGGGHFRNFVAFLFVDSALPDTRSEKLDKIWFNLKFHVKLSLVGKNFSPSNSGKEAERLKKANASMRKRMFLSCDSTWFWALAPKFVAVFLGSVVEEEAIRICSYNFRSGTLGDSVQMQKLRKILLRKVSCPAEDTTSPQRSTDSAAPDRKRKRKKKVRWSALSSAITSARSHAIFSHRRTVKEHKTHCLCRDKDRRRTLLWKNYIVFLVAMWRGFRHFISPNSHLHPGPHPLLQREEDVKHTNSSIGAPQ</sequence>
<feature type="compositionally biased region" description="Polar residues" evidence="1">
    <location>
        <begin position="141"/>
        <end position="151"/>
    </location>
</feature>
<protein>
    <submittedName>
        <fullName evidence="2">Uncharacterized protein</fullName>
    </submittedName>
</protein>
<evidence type="ECO:0000256" key="1">
    <source>
        <dbReference type="SAM" id="MobiDB-lite"/>
    </source>
</evidence>
<feature type="region of interest" description="Disordered" evidence="1">
    <location>
        <begin position="140"/>
        <end position="164"/>
    </location>
</feature>
<dbReference type="Proteomes" id="UP001054837">
    <property type="component" value="Unassembled WGS sequence"/>
</dbReference>
<gene>
    <name evidence="2" type="ORF">CDAR_533761</name>
</gene>
<feature type="region of interest" description="Disordered" evidence="1">
    <location>
        <begin position="236"/>
        <end position="257"/>
    </location>
</feature>
<accession>A0AAV4S701</accession>
<organism evidence="2 3">
    <name type="scientific">Caerostris darwini</name>
    <dbReference type="NCBI Taxonomy" id="1538125"/>
    <lineage>
        <taxon>Eukaryota</taxon>
        <taxon>Metazoa</taxon>
        <taxon>Ecdysozoa</taxon>
        <taxon>Arthropoda</taxon>
        <taxon>Chelicerata</taxon>
        <taxon>Arachnida</taxon>
        <taxon>Araneae</taxon>
        <taxon>Araneomorphae</taxon>
        <taxon>Entelegynae</taxon>
        <taxon>Araneoidea</taxon>
        <taxon>Araneidae</taxon>
        <taxon>Caerostris</taxon>
    </lineage>
</organism>
<keyword evidence="3" id="KW-1185">Reference proteome</keyword>
<evidence type="ECO:0000313" key="2">
    <source>
        <dbReference type="EMBL" id="GIY29425.1"/>
    </source>
</evidence>
<dbReference type="EMBL" id="BPLQ01007314">
    <property type="protein sequence ID" value="GIY29425.1"/>
    <property type="molecule type" value="Genomic_DNA"/>
</dbReference>
<name>A0AAV4S701_9ARAC</name>
<reference evidence="2 3" key="1">
    <citation type="submission" date="2021-06" db="EMBL/GenBank/DDBJ databases">
        <title>Caerostris darwini draft genome.</title>
        <authorList>
            <person name="Kono N."/>
            <person name="Arakawa K."/>
        </authorList>
    </citation>
    <scope>NUCLEOTIDE SEQUENCE [LARGE SCALE GENOMIC DNA]</scope>
</reference>
<evidence type="ECO:0000313" key="3">
    <source>
        <dbReference type="Proteomes" id="UP001054837"/>
    </source>
</evidence>
<dbReference type="AlphaFoldDB" id="A0AAV4S701"/>